<reference evidence="2" key="1">
    <citation type="submission" date="2023-04" db="EMBL/GenBank/DDBJ databases">
        <title>Phytophthora fragariaefolia NBRC 109709.</title>
        <authorList>
            <person name="Ichikawa N."/>
            <person name="Sato H."/>
            <person name="Tonouchi N."/>
        </authorList>
    </citation>
    <scope>NUCLEOTIDE SEQUENCE</scope>
    <source>
        <strain evidence="2">NBRC 109709</strain>
    </source>
</reference>
<dbReference type="Proteomes" id="UP001165121">
    <property type="component" value="Unassembled WGS sequence"/>
</dbReference>
<evidence type="ECO:0000256" key="1">
    <source>
        <dbReference type="SAM" id="MobiDB-lite"/>
    </source>
</evidence>
<gene>
    <name evidence="2" type="ORF">Pfra01_001395700</name>
</gene>
<proteinExistence type="predicted"/>
<evidence type="ECO:0000313" key="2">
    <source>
        <dbReference type="EMBL" id="GMF42520.1"/>
    </source>
</evidence>
<organism evidence="2 3">
    <name type="scientific">Phytophthora fragariaefolia</name>
    <dbReference type="NCBI Taxonomy" id="1490495"/>
    <lineage>
        <taxon>Eukaryota</taxon>
        <taxon>Sar</taxon>
        <taxon>Stramenopiles</taxon>
        <taxon>Oomycota</taxon>
        <taxon>Peronosporomycetes</taxon>
        <taxon>Peronosporales</taxon>
        <taxon>Peronosporaceae</taxon>
        <taxon>Phytophthora</taxon>
    </lineage>
</organism>
<feature type="region of interest" description="Disordered" evidence="1">
    <location>
        <begin position="93"/>
        <end position="112"/>
    </location>
</feature>
<protein>
    <submittedName>
        <fullName evidence="2">Unnamed protein product</fullName>
    </submittedName>
</protein>
<dbReference type="AlphaFoldDB" id="A0A9W6XNU2"/>
<name>A0A9W6XNU2_9STRA</name>
<comment type="caution">
    <text evidence="2">The sequence shown here is derived from an EMBL/GenBank/DDBJ whole genome shotgun (WGS) entry which is preliminary data.</text>
</comment>
<dbReference type="OrthoDB" id="125947at2759"/>
<evidence type="ECO:0000313" key="3">
    <source>
        <dbReference type="Proteomes" id="UP001165121"/>
    </source>
</evidence>
<accession>A0A9W6XNU2</accession>
<sequence length="137" mass="14925">MLKMEEYGSEYLVLHKLGWFTVPRENLVGIGVITGHRVEPCKDRPCTGIVSFLDRSLGGVSTQVECYHHTPNHSRVKPYKLWVAPDESGVDVYSSSTASPASQHIGPCSSSVNHPAPQKLTLAIAESEKTAARHSAV</sequence>
<dbReference type="EMBL" id="BSXT01001452">
    <property type="protein sequence ID" value="GMF42520.1"/>
    <property type="molecule type" value="Genomic_DNA"/>
</dbReference>
<keyword evidence="3" id="KW-1185">Reference proteome</keyword>